<feature type="domain" description="Aminotransferase-like plant mobile" evidence="2">
    <location>
        <begin position="138"/>
        <end position="270"/>
    </location>
</feature>
<comment type="caution">
    <text evidence="3">The sequence shown here is derived from an EMBL/GenBank/DDBJ whole genome shotgun (WGS) entry which is preliminary data.</text>
</comment>
<reference evidence="3 4" key="1">
    <citation type="journal article" date="2020" name="IScience">
        <title>Genome Sequencing of the Endangered Kingdonia uniflora (Circaeasteraceae, Ranunculales) Reveals Potential Mechanisms of Evolutionary Specialization.</title>
        <authorList>
            <person name="Sun Y."/>
            <person name="Deng T."/>
            <person name="Zhang A."/>
            <person name="Moore M.J."/>
            <person name="Landis J.B."/>
            <person name="Lin N."/>
            <person name="Zhang H."/>
            <person name="Zhang X."/>
            <person name="Huang J."/>
            <person name="Zhang X."/>
            <person name="Sun H."/>
            <person name="Wang H."/>
        </authorList>
    </citation>
    <scope>NUCLEOTIDE SEQUENCE [LARGE SCALE GENOMIC DNA]</scope>
    <source>
        <strain evidence="3">TB1705</strain>
        <tissue evidence="3">Leaf</tissue>
    </source>
</reference>
<name>A0A7J7LJD9_9MAGN</name>
<dbReference type="OrthoDB" id="684301at2759"/>
<dbReference type="PANTHER" id="PTHR46033">
    <property type="entry name" value="PROTEIN MAIN-LIKE 2"/>
    <property type="match status" value="1"/>
</dbReference>
<dbReference type="InterPro" id="IPR044824">
    <property type="entry name" value="MAIN-like"/>
</dbReference>
<proteinExistence type="predicted"/>
<keyword evidence="4" id="KW-1185">Reference proteome</keyword>
<dbReference type="EMBL" id="JACGCM010002241">
    <property type="protein sequence ID" value="KAF6142776.1"/>
    <property type="molecule type" value="Genomic_DNA"/>
</dbReference>
<evidence type="ECO:0000313" key="3">
    <source>
        <dbReference type="EMBL" id="KAF6142776.1"/>
    </source>
</evidence>
<dbReference type="Pfam" id="PF10536">
    <property type="entry name" value="PMD"/>
    <property type="match status" value="1"/>
</dbReference>
<dbReference type="GO" id="GO:0010073">
    <property type="term" value="P:meristem maintenance"/>
    <property type="evidence" value="ECO:0007669"/>
    <property type="project" value="InterPro"/>
</dbReference>
<evidence type="ECO:0000313" key="4">
    <source>
        <dbReference type="Proteomes" id="UP000541444"/>
    </source>
</evidence>
<gene>
    <name evidence="3" type="ORF">GIB67_023258</name>
</gene>
<feature type="coiled-coil region" evidence="1">
    <location>
        <begin position="307"/>
        <end position="334"/>
    </location>
</feature>
<dbReference type="InterPro" id="IPR019557">
    <property type="entry name" value="AminoTfrase-like_pln_mobile"/>
</dbReference>
<sequence>MLLYLSLVEVYTMNEKVPPTASNGQKRDANEGVCDGVNIPTEFAEGVNIPQGSEFETESAQAGLGAQPPLPNDCPDFDENILIFGGYSKAFKSLKVGGTGNSLSLKKLKSHYAYKLEKVLSDGTAAAAKKKKGLTARSIAGAYMLYVFGSFLFPTKKGTDVSARYLVLFAKDKVAKKWSWGSAVLAHMYYNLGAASRDDARQFACCTTLLESWIFTHFPMLGGISKEMDSDAYEHCTYWKWDVSVTDRYGGTALLNFREALDNYKLDDTSECDLLKETIEQMKAEIELKRVFDEQRALEFVDLPRQLDAKILECKNLEEKNTSLEAELRQKSGLEDGNQSLFVELNKKCKEIEILKAVNALLMEQIDLQLPPATPLPVLQSHQPVLDTTLTKKYEDLLAAHEDIKKKLIAKEGFIMIWTFKYKKEAARYTEETNHLVNSPAHPSELYGMLILMFILMLDIFIVTEVG</sequence>
<evidence type="ECO:0000259" key="2">
    <source>
        <dbReference type="Pfam" id="PF10536"/>
    </source>
</evidence>
<accession>A0A7J7LJD9</accession>
<dbReference type="AlphaFoldDB" id="A0A7J7LJD9"/>
<evidence type="ECO:0000256" key="1">
    <source>
        <dbReference type="SAM" id="Coils"/>
    </source>
</evidence>
<dbReference type="PANTHER" id="PTHR46033:SF1">
    <property type="entry name" value="PROTEIN MAIN-LIKE 2"/>
    <property type="match status" value="1"/>
</dbReference>
<protein>
    <recommendedName>
        <fullName evidence="2">Aminotransferase-like plant mobile domain-containing protein</fullName>
    </recommendedName>
</protein>
<dbReference type="Proteomes" id="UP000541444">
    <property type="component" value="Unassembled WGS sequence"/>
</dbReference>
<organism evidence="3 4">
    <name type="scientific">Kingdonia uniflora</name>
    <dbReference type="NCBI Taxonomy" id="39325"/>
    <lineage>
        <taxon>Eukaryota</taxon>
        <taxon>Viridiplantae</taxon>
        <taxon>Streptophyta</taxon>
        <taxon>Embryophyta</taxon>
        <taxon>Tracheophyta</taxon>
        <taxon>Spermatophyta</taxon>
        <taxon>Magnoliopsida</taxon>
        <taxon>Ranunculales</taxon>
        <taxon>Circaeasteraceae</taxon>
        <taxon>Kingdonia</taxon>
    </lineage>
</organism>
<keyword evidence="1" id="KW-0175">Coiled coil</keyword>